<protein>
    <submittedName>
        <fullName evidence="5">Uu.00g111860.m01.CDS01</fullName>
    </submittedName>
</protein>
<dbReference type="AlphaFoldDB" id="A0AAI8YDZ8"/>
<evidence type="ECO:0000256" key="2">
    <source>
        <dbReference type="ARBA" id="ARBA00022553"/>
    </source>
</evidence>
<feature type="region of interest" description="Disordered" evidence="3">
    <location>
        <begin position="443"/>
        <end position="464"/>
    </location>
</feature>
<name>A0AAI8YDZ8_9PEZI</name>
<evidence type="ECO:0000313" key="6">
    <source>
        <dbReference type="Proteomes" id="UP001295740"/>
    </source>
</evidence>
<dbReference type="EMBL" id="CAUWAG010000006">
    <property type="protein sequence ID" value="CAJ2503792.1"/>
    <property type="molecule type" value="Genomic_DNA"/>
</dbReference>
<comment type="caution">
    <text evidence="5">The sequence shown here is derived from an EMBL/GenBank/DDBJ whole genome shotgun (WGS) entry which is preliminary data.</text>
</comment>
<dbReference type="GO" id="GO:0004312">
    <property type="term" value="F:fatty acid synthase activity"/>
    <property type="evidence" value="ECO:0007669"/>
    <property type="project" value="TreeGrafter"/>
</dbReference>
<keyword evidence="6" id="KW-1185">Reference proteome</keyword>
<dbReference type="GO" id="GO:0044550">
    <property type="term" value="P:secondary metabolite biosynthetic process"/>
    <property type="evidence" value="ECO:0007669"/>
    <property type="project" value="TreeGrafter"/>
</dbReference>
<dbReference type="Pfam" id="PF00109">
    <property type="entry name" value="ketoacyl-synt"/>
    <property type="match status" value="1"/>
</dbReference>
<keyword evidence="1" id="KW-0596">Phosphopantetheine</keyword>
<dbReference type="InterPro" id="IPR014030">
    <property type="entry name" value="Ketoacyl_synth_N"/>
</dbReference>
<dbReference type="Proteomes" id="UP001295740">
    <property type="component" value="Unassembled WGS sequence"/>
</dbReference>
<evidence type="ECO:0000313" key="5">
    <source>
        <dbReference type="EMBL" id="CAJ2503792.1"/>
    </source>
</evidence>
<dbReference type="PANTHER" id="PTHR43775">
    <property type="entry name" value="FATTY ACID SYNTHASE"/>
    <property type="match status" value="1"/>
</dbReference>
<dbReference type="SMART" id="SM00825">
    <property type="entry name" value="PKS_KS"/>
    <property type="match status" value="1"/>
</dbReference>
<reference evidence="5" key="1">
    <citation type="submission" date="2023-10" db="EMBL/GenBank/DDBJ databases">
        <authorList>
            <person name="Hackl T."/>
        </authorList>
    </citation>
    <scope>NUCLEOTIDE SEQUENCE</scope>
</reference>
<keyword evidence="2" id="KW-0597">Phosphoprotein</keyword>
<feature type="domain" description="Ketosynthase family 3 (KS3)" evidence="4">
    <location>
        <begin position="128"/>
        <end position="349"/>
    </location>
</feature>
<feature type="region of interest" description="Disordered" evidence="3">
    <location>
        <begin position="398"/>
        <end position="419"/>
    </location>
</feature>
<gene>
    <name evidence="5" type="ORF">KHLLAP_LOCUS4260</name>
</gene>
<sequence>MEVNTNGGKSSVAGLDVDVEQARYELVQSGAIAKCQRLEEEYAQAKSLHGSVMVEFEKFDSGRDIVAHYRNNPYWRVIAYDIKKVNKPPVDAAEQYLQTSHTTGMGSPICAPSAAVDAVTTTGTRSRVAWGSTGYLGVEEEGELGGVFVVWFGVGFGSGVLLVHRACASTPGKLQLPPVPISPIPFTTSSPPSAERQETTARFDRFTSRCFPGPGPHRSGQNQPGLIGLNFLSPDGRSHSFDARANGYGRGEGVGIIVLNRLSDAIRDNDNVRAPVRTTRANRSENRHEVEGVDAQIYYFPEACVFVANFPEAKSDSALEAAITKAFLNFGSVFVEIRHRRAGILEYRRPVAAYKGLCFDRYTFMMLIRMGQQCASQSSATAMLSPQIRSVDDHAAVAQGSRGWRPENPTYNARQRGGRRGRGFWDAAEKFWGNNQILALPRDQCCPRSSSEGRPSTPRRKQAKDHLMRLPPSGHVYVDIKKRFVIDEKRLPGLLHLPQELKFLQHLPSIDPRQLKGPSAQLLPVVHLSRYRRRRSIFPSRIRYM</sequence>
<dbReference type="SUPFAM" id="SSF53901">
    <property type="entry name" value="Thiolase-like"/>
    <property type="match status" value="1"/>
</dbReference>
<dbReference type="PANTHER" id="PTHR43775:SF29">
    <property type="entry name" value="ASPERFURANONE POLYKETIDE SYNTHASE AFOG-RELATED"/>
    <property type="match status" value="1"/>
</dbReference>
<dbReference type="InterPro" id="IPR016039">
    <property type="entry name" value="Thiolase-like"/>
</dbReference>
<dbReference type="Gene3D" id="3.40.47.10">
    <property type="match status" value="1"/>
</dbReference>
<organism evidence="5 6">
    <name type="scientific">Anthostomella pinea</name>
    <dbReference type="NCBI Taxonomy" id="933095"/>
    <lineage>
        <taxon>Eukaryota</taxon>
        <taxon>Fungi</taxon>
        <taxon>Dikarya</taxon>
        <taxon>Ascomycota</taxon>
        <taxon>Pezizomycotina</taxon>
        <taxon>Sordariomycetes</taxon>
        <taxon>Xylariomycetidae</taxon>
        <taxon>Xylariales</taxon>
        <taxon>Xylariaceae</taxon>
        <taxon>Anthostomella</taxon>
    </lineage>
</organism>
<dbReference type="InterPro" id="IPR020841">
    <property type="entry name" value="PKS_Beta-ketoAc_synthase_dom"/>
</dbReference>
<evidence type="ECO:0000259" key="4">
    <source>
        <dbReference type="SMART" id="SM00825"/>
    </source>
</evidence>
<evidence type="ECO:0000256" key="3">
    <source>
        <dbReference type="SAM" id="MobiDB-lite"/>
    </source>
</evidence>
<dbReference type="InterPro" id="IPR050091">
    <property type="entry name" value="PKS_NRPS_Biosynth_Enz"/>
</dbReference>
<dbReference type="GO" id="GO:0006633">
    <property type="term" value="P:fatty acid biosynthetic process"/>
    <property type="evidence" value="ECO:0007669"/>
    <property type="project" value="TreeGrafter"/>
</dbReference>
<feature type="non-terminal residue" evidence="5">
    <location>
        <position position="545"/>
    </location>
</feature>
<proteinExistence type="predicted"/>
<evidence type="ECO:0000256" key="1">
    <source>
        <dbReference type="ARBA" id="ARBA00022450"/>
    </source>
</evidence>
<accession>A0AAI8YDZ8</accession>